<keyword evidence="2" id="KW-0808">Transferase</keyword>
<evidence type="ECO:0000313" key="2">
    <source>
        <dbReference type="EMBL" id="MEQ0565508.1"/>
    </source>
</evidence>
<dbReference type="InterPro" id="IPR016036">
    <property type="entry name" value="Malonyl_transacylase_ACP-bd"/>
</dbReference>
<dbReference type="InterPro" id="IPR050858">
    <property type="entry name" value="Mal-CoA-ACP_Trans/PKS_FabD"/>
</dbReference>
<proteinExistence type="predicted"/>
<evidence type="ECO:0000313" key="3">
    <source>
        <dbReference type="Proteomes" id="UP001440984"/>
    </source>
</evidence>
<accession>A0ABV0LVJ8</accession>
<dbReference type="SUPFAM" id="SSF52151">
    <property type="entry name" value="FabD/lysophospholipase-like"/>
    <property type="match status" value="1"/>
</dbReference>
<dbReference type="InterPro" id="IPR016035">
    <property type="entry name" value="Acyl_Trfase/lysoPLipase"/>
</dbReference>
<name>A0ABV0LVJ8_9PSEU</name>
<dbReference type="GO" id="GO:0016746">
    <property type="term" value="F:acyltransferase activity"/>
    <property type="evidence" value="ECO:0007669"/>
    <property type="project" value="UniProtKB-KW"/>
</dbReference>
<keyword evidence="3" id="KW-1185">Reference proteome</keyword>
<evidence type="ECO:0000259" key="1">
    <source>
        <dbReference type="PROSITE" id="PS50075"/>
    </source>
</evidence>
<reference evidence="2 3" key="1">
    <citation type="submission" date="2024-05" db="EMBL/GenBank/DDBJ databases">
        <authorList>
            <person name="Zhao H."/>
            <person name="Xu Y."/>
            <person name="Lin S."/>
            <person name="Spain J.C."/>
            <person name="Zhou N.-Y."/>
        </authorList>
    </citation>
    <scope>NUCLEOTIDE SEQUENCE [LARGE SCALE GENOMIC DNA]</scope>
    <source>
        <strain evidence="2 3">NEAU-NG30</strain>
    </source>
</reference>
<dbReference type="PANTHER" id="PTHR42681:SF6">
    <property type="entry name" value="BLL0263 PROTEIN"/>
    <property type="match status" value="1"/>
</dbReference>
<organism evidence="2 3">
    <name type="scientific">Amycolatopsis melonis</name>
    <dbReference type="NCBI Taxonomy" id="3156488"/>
    <lineage>
        <taxon>Bacteria</taxon>
        <taxon>Bacillati</taxon>
        <taxon>Actinomycetota</taxon>
        <taxon>Actinomycetes</taxon>
        <taxon>Pseudonocardiales</taxon>
        <taxon>Pseudonocardiaceae</taxon>
        <taxon>Amycolatopsis</taxon>
    </lineage>
</organism>
<sequence>MRDRAVFLFPGLGAYSTGVLREARRNHPVVAETFDEIDAAAAGCGVPAVSGLLFGTQAPTIKDLLGQRAELLQLAIFGVSVATHRILTGAGAEPDLLLGHSFGEMAALVCAGAFDLADGVRMVCARSEALRPWEGLGAMAAIGTDEVTAGHLIGLVQEPELVIGCANSPRQHVLSGPGKALARVEEAADALGLFFARLNLPYASHHPSMTLAVPIFCELMAQIRQKPLRLPVYSPIHGRRYTDADDLKQAIADCLVLPVRFTDAVRALHAQGWTRYVEVGALNALTRCVQATVPDVHTHAPLLLPEEETAGLRAAVEAIRADGAGPVSGQPGPEAAVVAQPVPEPAPAIPAARPAPPQPGGGRAEVLDRLRRLYAEALEYPAEVLAEDSALEAELGVDSLKQTSLLKRVVEQFGLPESPGDLRVWELPTLGRIADFVLAARNGAVR</sequence>
<dbReference type="PROSITE" id="PS50075">
    <property type="entry name" value="CARRIER"/>
    <property type="match status" value="1"/>
</dbReference>
<dbReference type="InterPro" id="IPR014043">
    <property type="entry name" value="Acyl_transferase_dom"/>
</dbReference>
<dbReference type="SUPFAM" id="SSF55048">
    <property type="entry name" value="Probable ACP-binding domain of malonyl-CoA ACP transacylase"/>
    <property type="match status" value="1"/>
</dbReference>
<dbReference type="InterPro" id="IPR001227">
    <property type="entry name" value="Ac_transferase_dom_sf"/>
</dbReference>
<keyword evidence="2" id="KW-0012">Acyltransferase</keyword>
<gene>
    <name evidence="2" type="ORF">ABJI51_41070</name>
</gene>
<dbReference type="EMBL" id="JBDZYD010000020">
    <property type="protein sequence ID" value="MEQ0565508.1"/>
    <property type="molecule type" value="Genomic_DNA"/>
</dbReference>
<feature type="domain" description="Carrier" evidence="1">
    <location>
        <begin position="364"/>
        <end position="441"/>
    </location>
</feature>
<dbReference type="InterPro" id="IPR036736">
    <property type="entry name" value="ACP-like_sf"/>
</dbReference>
<dbReference type="RefSeq" id="WP_348956599.1">
    <property type="nucleotide sequence ID" value="NZ_JBDZYD010000020.1"/>
</dbReference>
<comment type="caution">
    <text evidence="2">The sequence shown here is derived from an EMBL/GenBank/DDBJ whole genome shotgun (WGS) entry which is preliminary data.</text>
</comment>
<protein>
    <submittedName>
        <fullName evidence="2">Acyltransferase domain-containing protein</fullName>
    </submittedName>
</protein>
<dbReference type="PANTHER" id="PTHR42681">
    <property type="entry name" value="MALONYL-COA-ACYL CARRIER PROTEIN TRANSACYLASE, MITOCHONDRIAL"/>
    <property type="match status" value="1"/>
</dbReference>
<dbReference type="Gene3D" id="3.40.366.10">
    <property type="entry name" value="Malonyl-Coenzyme A Acyl Carrier Protein, domain 2"/>
    <property type="match status" value="1"/>
</dbReference>
<dbReference type="SUPFAM" id="SSF47336">
    <property type="entry name" value="ACP-like"/>
    <property type="match status" value="1"/>
</dbReference>
<dbReference type="Gene3D" id="1.10.1200.10">
    <property type="entry name" value="ACP-like"/>
    <property type="match status" value="1"/>
</dbReference>
<dbReference type="SMART" id="SM00827">
    <property type="entry name" value="PKS_AT"/>
    <property type="match status" value="1"/>
</dbReference>
<dbReference type="Proteomes" id="UP001440984">
    <property type="component" value="Unassembled WGS sequence"/>
</dbReference>
<dbReference type="InterPro" id="IPR009081">
    <property type="entry name" value="PP-bd_ACP"/>
</dbReference>
<dbReference type="Pfam" id="PF00550">
    <property type="entry name" value="PP-binding"/>
    <property type="match status" value="1"/>
</dbReference>
<dbReference type="Pfam" id="PF00698">
    <property type="entry name" value="Acyl_transf_1"/>
    <property type="match status" value="1"/>
</dbReference>